<dbReference type="InterPro" id="IPR002560">
    <property type="entry name" value="Transposase_DDE"/>
</dbReference>
<dbReference type="EMBL" id="CACVAT010000010">
    <property type="protein sequence ID" value="CAA6800002.1"/>
    <property type="molecule type" value="Genomic_DNA"/>
</dbReference>
<dbReference type="AlphaFoldDB" id="A0A6S6SAN1"/>
<protein>
    <recommendedName>
        <fullName evidence="1">Transposase IS204/IS1001/IS1096/IS1165 DDE domain-containing protein</fullName>
    </recommendedName>
</protein>
<feature type="domain" description="Transposase IS204/IS1001/IS1096/IS1165 DDE" evidence="1">
    <location>
        <begin position="1"/>
        <end position="44"/>
    </location>
</feature>
<gene>
    <name evidence="2" type="ORF">HELGO_WM27792</name>
</gene>
<evidence type="ECO:0000313" key="2">
    <source>
        <dbReference type="EMBL" id="CAA6800002.1"/>
    </source>
</evidence>
<dbReference type="Pfam" id="PF01610">
    <property type="entry name" value="DDE_Tnp_ISL3"/>
    <property type="match status" value="1"/>
</dbReference>
<evidence type="ECO:0000259" key="1">
    <source>
        <dbReference type="Pfam" id="PF01610"/>
    </source>
</evidence>
<sequence>MYEGYINASKEVFGQRTRVVIDRFHVAKLYRGQLDTLRKQEFTEEP</sequence>
<accession>A0A6S6SAN1</accession>
<organism evidence="2">
    <name type="scientific">uncultured Thiotrichaceae bacterium</name>
    <dbReference type="NCBI Taxonomy" id="298394"/>
    <lineage>
        <taxon>Bacteria</taxon>
        <taxon>Pseudomonadati</taxon>
        <taxon>Pseudomonadota</taxon>
        <taxon>Gammaproteobacteria</taxon>
        <taxon>Thiotrichales</taxon>
        <taxon>Thiotrichaceae</taxon>
        <taxon>environmental samples</taxon>
    </lineage>
</organism>
<name>A0A6S6SAN1_9GAMM</name>
<reference evidence="2" key="1">
    <citation type="submission" date="2020-01" db="EMBL/GenBank/DDBJ databases">
        <authorList>
            <person name="Meier V. D."/>
            <person name="Meier V D."/>
        </authorList>
    </citation>
    <scope>NUCLEOTIDE SEQUENCE</scope>
    <source>
        <strain evidence="2">HLG_WM_MAG_09</strain>
    </source>
</reference>
<proteinExistence type="predicted"/>